<protein>
    <submittedName>
        <fullName evidence="5">Branched-chain amino acid ATP-binding cassette transporter</fullName>
    </submittedName>
</protein>
<dbReference type="GO" id="GO:0042941">
    <property type="term" value="P:D-alanine transmembrane transport"/>
    <property type="evidence" value="ECO:0007669"/>
    <property type="project" value="TreeGrafter"/>
</dbReference>
<dbReference type="InterPro" id="IPR032823">
    <property type="entry name" value="BCA_ABC_TP_C"/>
</dbReference>
<organism evidence="5 6">
    <name type="scientific">Kryptobacter tengchongensis</name>
    <dbReference type="NCBI Taxonomy" id="1643429"/>
    <lineage>
        <taxon>Bacteria</taxon>
        <taxon>Pseudomonadati</taxon>
        <taxon>Candidatus Kryptoniota</taxon>
        <taxon>Candidatus Kryptobacter</taxon>
    </lineage>
</organism>
<evidence type="ECO:0000313" key="6">
    <source>
        <dbReference type="Proteomes" id="UP000243105"/>
    </source>
</evidence>
<dbReference type="EMBL" id="CZVV01000005">
    <property type="protein sequence ID" value="CUS96795.1"/>
    <property type="molecule type" value="Genomic_DNA"/>
</dbReference>
<dbReference type="GO" id="GO:0015192">
    <property type="term" value="F:L-phenylalanine transmembrane transporter activity"/>
    <property type="evidence" value="ECO:0007669"/>
    <property type="project" value="TreeGrafter"/>
</dbReference>
<comment type="caution">
    <text evidence="5">The sequence shown here is derived from an EMBL/GenBank/DDBJ whole genome shotgun (WGS) entry which is preliminary data.</text>
</comment>
<evidence type="ECO:0000256" key="1">
    <source>
        <dbReference type="ARBA" id="ARBA00022448"/>
    </source>
</evidence>
<dbReference type="InterPro" id="IPR051120">
    <property type="entry name" value="ABC_AA/LPS_Transport"/>
</dbReference>
<dbReference type="GO" id="GO:1903806">
    <property type="term" value="P:L-isoleucine import across plasma membrane"/>
    <property type="evidence" value="ECO:0007669"/>
    <property type="project" value="TreeGrafter"/>
</dbReference>
<evidence type="ECO:0000256" key="2">
    <source>
        <dbReference type="ARBA" id="ARBA00022741"/>
    </source>
</evidence>
<gene>
    <name evidence="5" type="ORF">JGI25_00165</name>
</gene>
<keyword evidence="1" id="KW-0813">Transport</keyword>
<proteinExistence type="predicted"/>
<dbReference type="GO" id="GO:0005304">
    <property type="term" value="F:L-valine transmembrane transporter activity"/>
    <property type="evidence" value="ECO:0007669"/>
    <property type="project" value="TreeGrafter"/>
</dbReference>
<evidence type="ECO:0000313" key="5">
    <source>
        <dbReference type="EMBL" id="CUS96795.1"/>
    </source>
</evidence>
<dbReference type="PANTHER" id="PTHR45772">
    <property type="entry name" value="CONSERVED COMPONENT OF ABC TRANSPORTER FOR NATURAL AMINO ACIDS-RELATED"/>
    <property type="match status" value="1"/>
</dbReference>
<dbReference type="InterPro" id="IPR027417">
    <property type="entry name" value="P-loop_NTPase"/>
</dbReference>
<dbReference type="GO" id="GO:0015188">
    <property type="term" value="F:L-isoleucine transmembrane transporter activity"/>
    <property type="evidence" value="ECO:0007669"/>
    <property type="project" value="TreeGrafter"/>
</dbReference>
<evidence type="ECO:0000259" key="4">
    <source>
        <dbReference type="Pfam" id="PF12399"/>
    </source>
</evidence>
<dbReference type="Gene3D" id="3.40.50.300">
    <property type="entry name" value="P-loop containing nucleotide triphosphate hydrolases"/>
    <property type="match status" value="1"/>
</dbReference>
<evidence type="ECO:0000256" key="3">
    <source>
        <dbReference type="ARBA" id="ARBA00022840"/>
    </source>
</evidence>
<dbReference type="GO" id="GO:0005886">
    <property type="term" value="C:plasma membrane"/>
    <property type="evidence" value="ECO:0007669"/>
    <property type="project" value="TreeGrafter"/>
</dbReference>
<keyword evidence="3 5" id="KW-0067">ATP-binding</keyword>
<sequence length="71" mass="7976">MGKTILFIEHDMKVVMGISDNVIVLNYGKKIAEGPPDEIAKNEKVIEAYLGRHRPVPKVRKDSFGGSLRRL</sequence>
<dbReference type="AlphaFoldDB" id="A0A916LIM4"/>
<keyword evidence="2" id="KW-0547">Nucleotide-binding</keyword>
<dbReference type="PANTHER" id="PTHR45772:SF7">
    <property type="entry name" value="AMINO ACID ABC TRANSPORTER ATP-BINDING PROTEIN"/>
    <property type="match status" value="1"/>
</dbReference>
<name>A0A916LIM4_KRYT1</name>
<accession>A0A916LIM4</accession>
<reference evidence="5 6" key="1">
    <citation type="submission" date="2015-11" db="EMBL/GenBank/DDBJ databases">
        <authorList>
            <person name="Varghese N."/>
        </authorList>
    </citation>
    <scope>NUCLEOTIDE SEQUENCE [LARGE SCALE GENOMIC DNA]</scope>
    <source>
        <strain evidence="5 6">JGI-25</strain>
    </source>
</reference>
<dbReference type="GO" id="GO:1903805">
    <property type="term" value="P:L-valine import across plasma membrane"/>
    <property type="evidence" value="ECO:0007669"/>
    <property type="project" value="TreeGrafter"/>
</dbReference>
<dbReference type="SUPFAM" id="SSF52540">
    <property type="entry name" value="P-loop containing nucleoside triphosphate hydrolases"/>
    <property type="match status" value="1"/>
</dbReference>
<dbReference type="GO" id="GO:0015808">
    <property type="term" value="P:L-alanine transport"/>
    <property type="evidence" value="ECO:0007669"/>
    <property type="project" value="TreeGrafter"/>
</dbReference>
<dbReference type="GO" id="GO:0005524">
    <property type="term" value="F:ATP binding"/>
    <property type="evidence" value="ECO:0007669"/>
    <property type="project" value="UniProtKB-KW"/>
</dbReference>
<feature type="domain" description="Branched-chain amino acid ATP-binding cassette transporter C-terminal" evidence="4">
    <location>
        <begin position="29"/>
        <end position="53"/>
    </location>
</feature>
<dbReference type="Proteomes" id="UP000243105">
    <property type="component" value="Unassembled WGS sequence"/>
</dbReference>
<dbReference type="Pfam" id="PF12399">
    <property type="entry name" value="BCA_ABC_TP_C"/>
    <property type="match status" value="1"/>
</dbReference>